<evidence type="ECO:0000256" key="1">
    <source>
        <dbReference type="ARBA" id="ARBA00010641"/>
    </source>
</evidence>
<sequence>MHPAQPTTDAPVGSPTDENAEIEAVARRLRETGDDLGRWYAAVHPGVLRLCRGFLASRASAEDVAQDIMLKLHDALSTWSPDRSFGAWSRAVVLNHCRNQMRADARRDEHERAAGAGWALEHAPSPEVAAENGELSSRIDAALQLLPPREREVFVLVDLEGLTSTDAASTLDVSASTVRASLSMARRRLREALTSGDHP</sequence>
<dbReference type="SUPFAM" id="SSF88659">
    <property type="entry name" value="Sigma3 and sigma4 domains of RNA polymerase sigma factors"/>
    <property type="match status" value="1"/>
</dbReference>
<dbReference type="InterPro" id="IPR013249">
    <property type="entry name" value="RNA_pol_sigma70_r4_t2"/>
</dbReference>
<dbReference type="GO" id="GO:0003677">
    <property type="term" value="F:DNA binding"/>
    <property type="evidence" value="ECO:0007669"/>
    <property type="project" value="UniProtKB-KW"/>
</dbReference>
<dbReference type="Gene3D" id="1.10.1740.10">
    <property type="match status" value="1"/>
</dbReference>
<dbReference type="InterPro" id="IPR036388">
    <property type="entry name" value="WH-like_DNA-bd_sf"/>
</dbReference>
<evidence type="ECO:0000256" key="3">
    <source>
        <dbReference type="ARBA" id="ARBA00023082"/>
    </source>
</evidence>
<dbReference type="AlphaFoldDB" id="A0A518EXC4"/>
<evidence type="ECO:0000259" key="6">
    <source>
        <dbReference type="SMART" id="SM00421"/>
    </source>
</evidence>
<dbReference type="InterPro" id="IPR013325">
    <property type="entry name" value="RNA_pol_sigma_r2"/>
</dbReference>
<feature type="domain" description="HTH luxR-type" evidence="6">
    <location>
        <begin position="143"/>
        <end position="196"/>
    </location>
</feature>
<evidence type="ECO:0000313" key="7">
    <source>
        <dbReference type="EMBL" id="QDV08742.1"/>
    </source>
</evidence>
<dbReference type="InterPro" id="IPR013324">
    <property type="entry name" value="RNA_pol_sigma_r3/r4-like"/>
</dbReference>
<accession>A0A518EXC4</accession>
<dbReference type="InterPro" id="IPR007627">
    <property type="entry name" value="RNA_pol_sigma70_r2"/>
</dbReference>
<dbReference type="InterPro" id="IPR039425">
    <property type="entry name" value="RNA_pol_sigma-70-like"/>
</dbReference>
<comment type="similarity">
    <text evidence="1">Belongs to the sigma-70 factor family. ECF subfamily.</text>
</comment>
<dbReference type="Proteomes" id="UP000320390">
    <property type="component" value="Chromosome"/>
</dbReference>
<reference evidence="7 8" key="1">
    <citation type="submission" date="2019-02" db="EMBL/GenBank/DDBJ databases">
        <title>Deep-cultivation of Planctomycetes and their phenomic and genomic characterization uncovers novel biology.</title>
        <authorList>
            <person name="Wiegand S."/>
            <person name="Jogler M."/>
            <person name="Boedeker C."/>
            <person name="Pinto D."/>
            <person name="Vollmers J."/>
            <person name="Rivas-Marin E."/>
            <person name="Kohn T."/>
            <person name="Peeters S.H."/>
            <person name="Heuer A."/>
            <person name="Rast P."/>
            <person name="Oberbeckmann S."/>
            <person name="Bunk B."/>
            <person name="Jeske O."/>
            <person name="Meyerdierks A."/>
            <person name="Storesund J.E."/>
            <person name="Kallscheuer N."/>
            <person name="Luecker S."/>
            <person name="Lage O.M."/>
            <person name="Pohl T."/>
            <person name="Merkel B.J."/>
            <person name="Hornburger P."/>
            <person name="Mueller R.-W."/>
            <person name="Bruemmer F."/>
            <person name="Labrenz M."/>
            <person name="Spormann A.M."/>
            <person name="Op den Camp H."/>
            <person name="Overmann J."/>
            <person name="Amann R."/>
            <person name="Jetten M.S.M."/>
            <person name="Mascher T."/>
            <person name="Medema M.H."/>
            <person name="Devos D.P."/>
            <person name="Kaster A.-K."/>
            <person name="Ovreas L."/>
            <person name="Rohde M."/>
            <person name="Galperin M.Y."/>
            <person name="Jogler C."/>
        </authorList>
    </citation>
    <scope>NUCLEOTIDE SEQUENCE [LARGE SCALE GENOMIC DNA]</scope>
    <source>
        <strain evidence="7 8">Poly30</strain>
    </source>
</reference>
<dbReference type="RefSeq" id="WP_145201939.1">
    <property type="nucleotide sequence ID" value="NZ_CP036434.1"/>
</dbReference>
<evidence type="ECO:0000313" key="8">
    <source>
        <dbReference type="Proteomes" id="UP000320390"/>
    </source>
</evidence>
<keyword evidence="5" id="KW-0804">Transcription</keyword>
<evidence type="ECO:0000256" key="2">
    <source>
        <dbReference type="ARBA" id="ARBA00023015"/>
    </source>
</evidence>
<dbReference type="Pfam" id="PF04542">
    <property type="entry name" value="Sigma70_r2"/>
    <property type="match status" value="1"/>
</dbReference>
<keyword evidence="3" id="KW-0731">Sigma factor</keyword>
<protein>
    <submittedName>
        <fullName evidence="7">ECF RNA polymerase sigma factor SigE</fullName>
    </submittedName>
</protein>
<dbReference type="SMART" id="SM00421">
    <property type="entry name" value="HTH_LUXR"/>
    <property type="match status" value="1"/>
</dbReference>
<dbReference type="Gene3D" id="1.10.10.10">
    <property type="entry name" value="Winged helix-like DNA-binding domain superfamily/Winged helix DNA-binding domain"/>
    <property type="match status" value="1"/>
</dbReference>
<keyword evidence="8" id="KW-1185">Reference proteome</keyword>
<organism evidence="7 8">
    <name type="scientific">Saltatorellus ferox</name>
    <dbReference type="NCBI Taxonomy" id="2528018"/>
    <lineage>
        <taxon>Bacteria</taxon>
        <taxon>Pseudomonadati</taxon>
        <taxon>Planctomycetota</taxon>
        <taxon>Planctomycetia</taxon>
        <taxon>Planctomycetia incertae sedis</taxon>
        <taxon>Saltatorellus</taxon>
    </lineage>
</organism>
<gene>
    <name evidence="7" type="primary">sigE_9</name>
    <name evidence="7" type="ORF">Poly30_42960</name>
</gene>
<name>A0A518EXC4_9BACT</name>
<proteinExistence type="inferred from homology"/>
<keyword evidence="2" id="KW-0805">Transcription regulation</keyword>
<dbReference type="InterPro" id="IPR014284">
    <property type="entry name" value="RNA_pol_sigma-70_dom"/>
</dbReference>
<dbReference type="NCBIfam" id="TIGR02937">
    <property type="entry name" value="sigma70-ECF"/>
    <property type="match status" value="1"/>
</dbReference>
<dbReference type="InterPro" id="IPR000792">
    <property type="entry name" value="Tscrpt_reg_LuxR_C"/>
</dbReference>
<evidence type="ECO:0000256" key="4">
    <source>
        <dbReference type="ARBA" id="ARBA00023125"/>
    </source>
</evidence>
<dbReference type="GO" id="GO:0006352">
    <property type="term" value="P:DNA-templated transcription initiation"/>
    <property type="evidence" value="ECO:0007669"/>
    <property type="project" value="InterPro"/>
</dbReference>
<dbReference type="EMBL" id="CP036434">
    <property type="protein sequence ID" value="QDV08742.1"/>
    <property type="molecule type" value="Genomic_DNA"/>
</dbReference>
<dbReference type="PANTHER" id="PTHR43133">
    <property type="entry name" value="RNA POLYMERASE ECF-TYPE SIGMA FACTO"/>
    <property type="match status" value="1"/>
</dbReference>
<dbReference type="SUPFAM" id="SSF88946">
    <property type="entry name" value="Sigma2 domain of RNA polymerase sigma factors"/>
    <property type="match status" value="1"/>
</dbReference>
<dbReference type="PANTHER" id="PTHR43133:SF58">
    <property type="entry name" value="ECF RNA POLYMERASE SIGMA FACTOR SIGD"/>
    <property type="match status" value="1"/>
</dbReference>
<dbReference type="CDD" id="cd06171">
    <property type="entry name" value="Sigma70_r4"/>
    <property type="match status" value="1"/>
</dbReference>
<evidence type="ECO:0000256" key="5">
    <source>
        <dbReference type="ARBA" id="ARBA00023163"/>
    </source>
</evidence>
<dbReference type="Pfam" id="PF08281">
    <property type="entry name" value="Sigma70_r4_2"/>
    <property type="match status" value="1"/>
</dbReference>
<keyword evidence="4" id="KW-0238">DNA-binding</keyword>
<dbReference type="GO" id="GO:0016987">
    <property type="term" value="F:sigma factor activity"/>
    <property type="evidence" value="ECO:0007669"/>
    <property type="project" value="UniProtKB-KW"/>
</dbReference>
<dbReference type="OrthoDB" id="9782703at2"/>